<accession>A0A9P0E5E0</accession>
<dbReference type="EMBL" id="OV725077">
    <property type="protein sequence ID" value="CAH1388632.1"/>
    <property type="molecule type" value="Genomic_DNA"/>
</dbReference>
<name>A0A9P0E5E0_NEZVI</name>
<organism evidence="1 2">
    <name type="scientific">Nezara viridula</name>
    <name type="common">Southern green stink bug</name>
    <name type="synonym">Cimex viridulus</name>
    <dbReference type="NCBI Taxonomy" id="85310"/>
    <lineage>
        <taxon>Eukaryota</taxon>
        <taxon>Metazoa</taxon>
        <taxon>Ecdysozoa</taxon>
        <taxon>Arthropoda</taxon>
        <taxon>Hexapoda</taxon>
        <taxon>Insecta</taxon>
        <taxon>Pterygota</taxon>
        <taxon>Neoptera</taxon>
        <taxon>Paraneoptera</taxon>
        <taxon>Hemiptera</taxon>
        <taxon>Heteroptera</taxon>
        <taxon>Panheteroptera</taxon>
        <taxon>Pentatomomorpha</taxon>
        <taxon>Pentatomoidea</taxon>
        <taxon>Pentatomidae</taxon>
        <taxon>Pentatominae</taxon>
        <taxon>Nezara</taxon>
    </lineage>
</organism>
<proteinExistence type="predicted"/>
<dbReference type="AlphaFoldDB" id="A0A9P0E5E0"/>
<reference evidence="1" key="1">
    <citation type="submission" date="2022-01" db="EMBL/GenBank/DDBJ databases">
        <authorList>
            <person name="King R."/>
        </authorList>
    </citation>
    <scope>NUCLEOTIDE SEQUENCE</scope>
</reference>
<protein>
    <submittedName>
        <fullName evidence="1">Uncharacterized protein</fullName>
    </submittedName>
</protein>
<dbReference type="Proteomes" id="UP001152798">
    <property type="component" value="Chromosome 1"/>
</dbReference>
<evidence type="ECO:0000313" key="1">
    <source>
        <dbReference type="EMBL" id="CAH1388632.1"/>
    </source>
</evidence>
<sequence length="78" mass="8741">MPHPRMPALITQALITGGAFHYLLSASEDRGDTMTRIYSNDSSIRYKLGQTADSNRHLHHYHTVTPDSCSSLYRIPPA</sequence>
<keyword evidence="2" id="KW-1185">Reference proteome</keyword>
<evidence type="ECO:0000313" key="2">
    <source>
        <dbReference type="Proteomes" id="UP001152798"/>
    </source>
</evidence>
<gene>
    <name evidence="1" type="ORF">NEZAVI_LOCUS214</name>
</gene>